<protein>
    <submittedName>
        <fullName evidence="2">Uncharacterized protein</fullName>
    </submittedName>
</protein>
<dbReference type="RefSeq" id="XP_001023194.2">
    <property type="nucleotide sequence ID" value="XM_001023194.3"/>
</dbReference>
<evidence type="ECO:0000256" key="1">
    <source>
        <dbReference type="SAM" id="MobiDB-lite"/>
    </source>
</evidence>
<feature type="compositionally biased region" description="Low complexity" evidence="1">
    <location>
        <begin position="1"/>
        <end position="19"/>
    </location>
</feature>
<gene>
    <name evidence="2" type="ORF">TTHERM_00494010</name>
</gene>
<dbReference type="KEGG" id="tet:TTHERM_00494010"/>
<feature type="compositionally biased region" description="Polar residues" evidence="1">
    <location>
        <begin position="232"/>
        <end position="243"/>
    </location>
</feature>
<dbReference type="AlphaFoldDB" id="I7MHG3"/>
<sequence length="476" mass="57199">MRSSTSMNQQTNNLQNSQLKKSTAAVEDDQQYFDRNIRQYYELCENCPMNKQLNHVCISPKCPYYFKLVCPFCHKQNHLVDPIMTYQIQDVDLFMQEIVKITRQKKNIAKKQREKNKLYDVIDEKIKQIDNLIQAIGSIKNVLEYKKVVLGQVFREYDLVYEELLKIYKPSNHYSSINKTLDFLNKMFHYQKGTGSNRQWSLQWKNEAFIQENFIKPLEEIDLHKNIGQNSQKKLGQMNTISESKNEDKGSNESRENIESQNENNQKFQQKFNQAIESIENTLNQLTNYTNNFLRSQDFVYLSSAGTVEDHIKDEKQKCLTECNKILKEHDIHFQVIYSKSQIIQRQIYIYYLKQWETFVTIQNYKLNGNKNLNLFYNRNKLQIFLLVINSFTIFYIQKVIQRDKCKLKDRFNILGYQKVKQITNKKYRQQEIIIFKQIFLNAFKNKQINKQSVNQFRIKIFNFLINLQKRRQNEY</sequence>
<name>I7MHG3_TETTS</name>
<evidence type="ECO:0000313" key="3">
    <source>
        <dbReference type="Proteomes" id="UP000009168"/>
    </source>
</evidence>
<evidence type="ECO:0000313" key="2">
    <source>
        <dbReference type="EMBL" id="EAS02949.2"/>
    </source>
</evidence>
<reference evidence="3" key="1">
    <citation type="journal article" date="2006" name="PLoS Biol.">
        <title>Macronuclear genome sequence of the ciliate Tetrahymena thermophila, a model eukaryote.</title>
        <authorList>
            <person name="Eisen J.A."/>
            <person name="Coyne R.S."/>
            <person name="Wu M."/>
            <person name="Wu D."/>
            <person name="Thiagarajan M."/>
            <person name="Wortman J.R."/>
            <person name="Badger J.H."/>
            <person name="Ren Q."/>
            <person name="Amedeo P."/>
            <person name="Jones K.M."/>
            <person name="Tallon L.J."/>
            <person name="Delcher A.L."/>
            <person name="Salzberg S.L."/>
            <person name="Silva J.C."/>
            <person name="Haas B.J."/>
            <person name="Majoros W.H."/>
            <person name="Farzad M."/>
            <person name="Carlton J.M."/>
            <person name="Smith R.K. Jr."/>
            <person name="Garg J."/>
            <person name="Pearlman R.E."/>
            <person name="Karrer K.M."/>
            <person name="Sun L."/>
            <person name="Manning G."/>
            <person name="Elde N.C."/>
            <person name="Turkewitz A.P."/>
            <person name="Asai D.J."/>
            <person name="Wilkes D.E."/>
            <person name="Wang Y."/>
            <person name="Cai H."/>
            <person name="Collins K."/>
            <person name="Stewart B.A."/>
            <person name="Lee S.R."/>
            <person name="Wilamowska K."/>
            <person name="Weinberg Z."/>
            <person name="Ruzzo W.L."/>
            <person name="Wloga D."/>
            <person name="Gaertig J."/>
            <person name="Frankel J."/>
            <person name="Tsao C.-C."/>
            <person name="Gorovsky M.A."/>
            <person name="Keeling P.J."/>
            <person name="Waller R.F."/>
            <person name="Patron N.J."/>
            <person name="Cherry J.M."/>
            <person name="Stover N.A."/>
            <person name="Krieger C.J."/>
            <person name="del Toro C."/>
            <person name="Ryder H.F."/>
            <person name="Williamson S.C."/>
            <person name="Barbeau R.A."/>
            <person name="Hamilton E.P."/>
            <person name="Orias E."/>
        </authorList>
    </citation>
    <scope>NUCLEOTIDE SEQUENCE [LARGE SCALE GENOMIC DNA]</scope>
    <source>
        <strain evidence="3">SB210</strain>
    </source>
</reference>
<proteinExistence type="predicted"/>
<dbReference type="EMBL" id="GG662512">
    <property type="protein sequence ID" value="EAS02949.2"/>
    <property type="molecule type" value="Genomic_DNA"/>
</dbReference>
<feature type="compositionally biased region" description="Basic and acidic residues" evidence="1">
    <location>
        <begin position="244"/>
        <end position="258"/>
    </location>
</feature>
<keyword evidence="3" id="KW-1185">Reference proteome</keyword>
<feature type="region of interest" description="Disordered" evidence="1">
    <location>
        <begin position="1"/>
        <end position="23"/>
    </location>
</feature>
<organism evidence="2 3">
    <name type="scientific">Tetrahymena thermophila (strain SB210)</name>
    <dbReference type="NCBI Taxonomy" id="312017"/>
    <lineage>
        <taxon>Eukaryota</taxon>
        <taxon>Sar</taxon>
        <taxon>Alveolata</taxon>
        <taxon>Ciliophora</taxon>
        <taxon>Intramacronucleata</taxon>
        <taxon>Oligohymenophorea</taxon>
        <taxon>Hymenostomatida</taxon>
        <taxon>Tetrahymenina</taxon>
        <taxon>Tetrahymenidae</taxon>
        <taxon>Tetrahymena</taxon>
    </lineage>
</organism>
<accession>I7MHG3</accession>
<dbReference type="InParanoid" id="I7MHG3"/>
<dbReference type="Proteomes" id="UP000009168">
    <property type="component" value="Unassembled WGS sequence"/>
</dbReference>
<dbReference type="GeneID" id="7828002"/>
<feature type="region of interest" description="Disordered" evidence="1">
    <location>
        <begin position="232"/>
        <end position="265"/>
    </location>
</feature>